<comment type="caution">
    <text evidence="2">The sequence shown here is derived from an EMBL/GenBank/DDBJ whole genome shotgun (WGS) entry which is preliminary data.</text>
</comment>
<evidence type="ECO:0000313" key="3">
    <source>
        <dbReference type="Proteomes" id="UP000256542"/>
    </source>
</evidence>
<keyword evidence="3" id="KW-1185">Reference proteome</keyword>
<feature type="transmembrane region" description="Helical" evidence="1">
    <location>
        <begin position="26"/>
        <end position="51"/>
    </location>
</feature>
<proteinExistence type="predicted"/>
<keyword evidence="1" id="KW-1133">Transmembrane helix</keyword>
<keyword evidence="1" id="KW-0472">Membrane</keyword>
<dbReference type="Proteomes" id="UP000256542">
    <property type="component" value="Unassembled WGS sequence"/>
</dbReference>
<protein>
    <submittedName>
        <fullName evidence="2">Uncharacterized protein</fullName>
    </submittedName>
</protein>
<dbReference type="AlphaFoldDB" id="A0A3E0DJB6"/>
<reference evidence="2 3" key="1">
    <citation type="submission" date="2018-08" db="EMBL/GenBank/DDBJ databases">
        <title>Genomic Encyclopedia of Type Strains, Phase III (KMG-III): the genomes of soil and plant-associated and newly described type strains.</title>
        <authorList>
            <person name="Whitman W."/>
        </authorList>
    </citation>
    <scope>NUCLEOTIDE SEQUENCE [LARGE SCALE GENOMIC DNA]</scope>
    <source>
        <strain evidence="2 3">CECT 7375</strain>
    </source>
</reference>
<feature type="transmembrane region" description="Helical" evidence="1">
    <location>
        <begin position="71"/>
        <end position="88"/>
    </location>
</feature>
<sequence length="368" mass="42190">MDIWLERLDRLLTIIRPKAYNVIARIIIGLGVVLVAESQLNIVQAIVIAGYESLFGRSEILRNFMEGSSNHWIGLFLIVIGLIYHYLMTVGKEQVDLRLSEIPKKPILSIELLNADLEQYKDNSVNLRGCIVATPPEDEIPEYKVNYNLPNMEGLNNVLNTFGNIERNPNFYKERGEFLKIWGGSELISLQITNLTPVLATGVKVEITLPRKKGVSADNTKDDFPPLPSEKARNQFGSLSALSIPHQTVHYDIKRDHNDQVYRFFWNIGNIQANTSCTSDTYIFLRSEESFDLELKIFCDQFDSPYIETYRVNRNNQTQTISVSQLMTENESFNELVCNCVMDGYIQRVAEKKLEEYEHESQELIPRG</sequence>
<name>A0A3E0DJB6_9GAMM</name>
<evidence type="ECO:0000313" key="2">
    <source>
        <dbReference type="EMBL" id="REG82160.1"/>
    </source>
</evidence>
<accession>A0A3E0DJB6</accession>
<organism evidence="2 3">
    <name type="scientific">Marinomonas pollencensis</name>
    <dbReference type="NCBI Taxonomy" id="491954"/>
    <lineage>
        <taxon>Bacteria</taxon>
        <taxon>Pseudomonadati</taxon>
        <taxon>Pseudomonadota</taxon>
        <taxon>Gammaproteobacteria</taxon>
        <taxon>Oceanospirillales</taxon>
        <taxon>Oceanospirillaceae</taxon>
        <taxon>Marinomonas</taxon>
    </lineage>
</organism>
<dbReference type="OrthoDB" id="9834854at2"/>
<dbReference type="EMBL" id="QUNG01000010">
    <property type="protein sequence ID" value="REG82160.1"/>
    <property type="molecule type" value="Genomic_DNA"/>
</dbReference>
<gene>
    <name evidence="2" type="ORF">DFP81_11047</name>
</gene>
<evidence type="ECO:0000256" key="1">
    <source>
        <dbReference type="SAM" id="Phobius"/>
    </source>
</evidence>
<keyword evidence="1" id="KW-0812">Transmembrane</keyword>
<dbReference type="RefSeq" id="WP_115898445.1">
    <property type="nucleotide sequence ID" value="NZ_QUNG01000010.1"/>
</dbReference>